<dbReference type="PROSITE" id="PS51257">
    <property type="entry name" value="PROKAR_LIPOPROTEIN"/>
    <property type="match status" value="1"/>
</dbReference>
<dbReference type="GO" id="GO:0005975">
    <property type="term" value="P:carbohydrate metabolic process"/>
    <property type="evidence" value="ECO:0007669"/>
    <property type="project" value="UniProtKB-ARBA"/>
</dbReference>
<dbReference type="InterPro" id="IPR041437">
    <property type="entry name" value="GH115_C"/>
</dbReference>
<keyword evidence="1" id="KW-0378">Hydrolase</keyword>
<dbReference type="Gene3D" id="3.20.20.520">
    <property type="entry name" value="Glycosyl hydrolase family 115"/>
    <property type="match status" value="1"/>
</dbReference>
<evidence type="ECO:0000313" key="3">
    <source>
        <dbReference type="EMBL" id="KJD34829.1"/>
    </source>
</evidence>
<dbReference type="InterPro" id="IPR042301">
    <property type="entry name" value="GH115_sf"/>
</dbReference>
<dbReference type="SUPFAM" id="SSF55545">
    <property type="entry name" value="beta-N-acetylhexosaminidase-like domain"/>
    <property type="match status" value="1"/>
</dbReference>
<keyword evidence="4" id="KW-1185">Reference proteome</keyword>
<dbReference type="EMBL" id="JTDV01000001">
    <property type="protein sequence ID" value="KJD34829.1"/>
    <property type="molecule type" value="Genomic_DNA"/>
</dbReference>
<evidence type="ECO:0000313" key="4">
    <source>
        <dbReference type="Proteomes" id="UP000032361"/>
    </source>
</evidence>
<dbReference type="STRING" id="1382798.PK35_02870"/>
<evidence type="ECO:0000256" key="1">
    <source>
        <dbReference type="ARBA" id="ARBA00022801"/>
    </source>
</evidence>
<comment type="caution">
    <text evidence="3">The sequence shown here is derived from an EMBL/GenBank/DDBJ whole genome shotgun (WGS) entry which is preliminary data.</text>
</comment>
<dbReference type="AlphaFoldDB" id="A0A0D7W753"/>
<organism evidence="3 4">
    <name type="scientific">Neotamlana nanhaiensis</name>
    <dbReference type="NCBI Taxonomy" id="1382798"/>
    <lineage>
        <taxon>Bacteria</taxon>
        <taxon>Pseudomonadati</taxon>
        <taxon>Bacteroidota</taxon>
        <taxon>Flavobacteriia</taxon>
        <taxon>Flavobacteriales</taxon>
        <taxon>Flavobacteriaceae</taxon>
        <taxon>Neotamlana</taxon>
    </lineage>
</organism>
<sequence length="957" mass="108961">MNLKALAVFLLFQSCAKVLTENNFEIITPEHQATILYDEKGSDLDSIAANLLAKDIFMVTNYRPKVVNSIDEVNGNVIVIGEIQSKLVNTFLKNSQISEDFKNQWESYTYQTVANPNGKIEKAFIIAGTNPRGTAYGVFNISKKMGVNPWYWWADVPVKKSEELVLNQPDVFSKSPSVKYRGIFLNDEDWGLQPWAAKTFEPETNDIGPKTYSKIFELLLRLNANTIWPAMHPSTKAFFHYPGNAQAAKRYDIIVGTSHAEPMLRNNVDEWSKTEHGAFNYKTNQATVLNYWEERVKEAKDIDAIYTVGMRGVHDSGMEGINSKDEAVDLLEGILSAQRNLIKTHVNTKVEEVPQAFTVYKEVLYFYKNGLEVPEDITLVWTDDNYGYIRALNNTEEQKRPGGGGVYYHASYWGRPHDYLWLSTTSPYLIWEEMIKAYQLNNKTIWILNVGDIKPAEFNTQLFLDMAYDASKFENSEYIKTHQEEFFKNIFGEDHGKSIAQIKEDYYQLAFGRKPEFMGWSQTEPTTLIYNTDYSPFSNGDEIEQRVADYNNLEKAVKDIEAQLPENLKSPFVQLVSYPVEAASNMNKKFLYRDKAMAYAEQGRKSALQYKMLSHQAYENIVSLTEKYNSLSNGKWKGMMDMKPRNLPVYDIPEINISVANSEEPIGITVEDTLKLDNGQLRLPTFYANDSASYFVDVYLKSAEKASWQFSKLPKWINVENASGKLDDENLEERISFSVNWDAWQEAGKPHSETISVESNVFKRDIQINISTAFENTSENSLVEKHGRIIGYANGFTKNISKENSNWQPIKGLGHTQSVMQAAPFQSGSISNFDDAAVLEYELFAETITDVAWLTLVAIPTHPLTTSGQVRVGVQWNDNPIEIIDFKTEGRSSTWKQNVLSNTAKKQLKVSVDSKGKQTLKIYMLDAGFLLDYFVLDTMGEEKTPYRIPAETKVAAK</sequence>
<proteinExistence type="predicted"/>
<dbReference type="Pfam" id="PF15979">
    <property type="entry name" value="Glyco_hydro_115"/>
    <property type="match status" value="1"/>
</dbReference>
<dbReference type="Gene3D" id="2.60.120.1620">
    <property type="match status" value="1"/>
</dbReference>
<gene>
    <name evidence="3" type="ORF">PK35_02870</name>
</gene>
<dbReference type="Pfam" id="PF17829">
    <property type="entry name" value="GH115_C"/>
    <property type="match status" value="1"/>
</dbReference>
<dbReference type="GO" id="GO:0016787">
    <property type="term" value="F:hydrolase activity"/>
    <property type="evidence" value="ECO:0007669"/>
    <property type="project" value="UniProtKB-KW"/>
</dbReference>
<dbReference type="InterPro" id="IPR029018">
    <property type="entry name" value="Hex-like_dom2"/>
</dbReference>
<accession>A0A0D7W753</accession>
<dbReference type="PATRIC" id="fig|1382798.3.peg.582"/>
<protein>
    <recommendedName>
        <fullName evidence="2">Gylcosyl hydrolase 115 C-terminal domain-containing protein</fullName>
    </recommendedName>
</protein>
<evidence type="ECO:0000259" key="2">
    <source>
        <dbReference type="Pfam" id="PF17829"/>
    </source>
</evidence>
<dbReference type="InterPro" id="IPR031924">
    <property type="entry name" value="GH115"/>
</dbReference>
<dbReference type="Proteomes" id="UP000032361">
    <property type="component" value="Unassembled WGS sequence"/>
</dbReference>
<dbReference type="Gene3D" id="3.30.379.10">
    <property type="entry name" value="Chitobiase/beta-hexosaminidase domain 2-like"/>
    <property type="match status" value="1"/>
</dbReference>
<dbReference type="PANTHER" id="PTHR37842">
    <property type="match status" value="1"/>
</dbReference>
<dbReference type="PANTHER" id="PTHR37842:SF2">
    <property type="entry name" value="GYLCOSYL HYDROLASE 115 C-TERMINAL DOMAIN-CONTAINING PROTEIN"/>
    <property type="match status" value="1"/>
</dbReference>
<reference evidence="3 4" key="1">
    <citation type="journal article" date="2015" name="Antonie Van Leeuwenhoek">
        <title>Tamlana nanhaiensis sp. nov., isolated from surface seawater collected from the South China Sea.</title>
        <authorList>
            <person name="Liu X."/>
            <person name="Lai Q."/>
            <person name="Du Y."/>
            <person name="Li G."/>
            <person name="Sun F."/>
            <person name="Shao Z."/>
        </authorList>
    </citation>
    <scope>NUCLEOTIDE SEQUENCE [LARGE SCALE GENOMIC DNA]</scope>
    <source>
        <strain evidence="3 4">FHC16</strain>
    </source>
</reference>
<name>A0A0D7W753_9FLAO</name>
<feature type="domain" description="Gylcosyl hydrolase 115 C-terminal" evidence="2">
    <location>
        <begin position="783"/>
        <end position="940"/>
    </location>
</feature>
<dbReference type="Gene3D" id="1.20.58.2150">
    <property type="match status" value="1"/>
</dbReference>